<dbReference type="EMBL" id="LUWI01000005">
    <property type="protein sequence ID" value="KZU08668.1"/>
    <property type="molecule type" value="Genomic_DNA"/>
</dbReference>
<dbReference type="PATRIC" id="fig|1590.142.peg.237"/>
<name>A0A162FI63_LACPN</name>
<dbReference type="Proteomes" id="UP000076872">
    <property type="component" value="Unassembled WGS sequence"/>
</dbReference>
<dbReference type="NCBIfam" id="TIGR03581">
    <property type="entry name" value="EF_0839"/>
    <property type="match status" value="1"/>
</dbReference>
<evidence type="ECO:0000313" key="6">
    <source>
        <dbReference type="Proteomes" id="UP000076882"/>
    </source>
</evidence>
<accession>A0A162FI63</accession>
<dbReference type="InterPro" id="IPR010763">
    <property type="entry name" value="DgaF"/>
</dbReference>
<evidence type="ECO:0000313" key="8">
    <source>
        <dbReference type="Proteomes" id="UP000595466"/>
    </source>
</evidence>
<dbReference type="Proteomes" id="UP000595466">
    <property type="component" value="Chromosome"/>
</dbReference>
<organism evidence="2 6">
    <name type="scientific">Lactiplantibacillus plantarum</name>
    <name type="common">Lactobacillus plantarum</name>
    <dbReference type="NCBI Taxonomy" id="1590"/>
    <lineage>
        <taxon>Bacteria</taxon>
        <taxon>Bacillati</taxon>
        <taxon>Bacillota</taxon>
        <taxon>Bacilli</taxon>
        <taxon>Lactobacillales</taxon>
        <taxon>Lactobacillaceae</taxon>
        <taxon>Lactiplantibacillus</taxon>
    </lineage>
</organism>
<sequence length="244" mass="25341">MQLTPNYLPNGICLNVLANSVTNAEACYAAAEGHVVLGVLTKNYLSDESAITDMRRYQAAVNNAVSVGLGAGSPQQSAMVARVAAEIQPQHVNQVFTGVATSRALLGQADTVINGLVAPSGEVGLVNVATGPLSSQSAKANIPVATAITMLKDMGGTSLKYFPMQGTAHLEEFKAVAAACADNEFGLEPTGGLDLTNFQQIVQIAVAAGVRQIIPHVYSSIIDATTGETQPEAVAQLLTIMKQF</sequence>
<dbReference type="OMA" id="MGGLKCR"/>
<evidence type="ECO:0000313" key="1">
    <source>
        <dbReference type="EMBL" id="KZU08668.1"/>
    </source>
</evidence>
<evidence type="ECO:0000313" key="3">
    <source>
        <dbReference type="EMBL" id="KZV06218.1"/>
    </source>
</evidence>
<dbReference type="AlphaFoldDB" id="A0A162FI63"/>
<protein>
    <submittedName>
        <fullName evidence="1">2-dehydro-3-deoxyphosphogluconate aldolase in D-glucosaminate utilization operon</fullName>
    </submittedName>
    <submittedName>
        <fullName evidence="2">4-Hydroxy-2-oxoglutarate aldolase</fullName>
    </submittedName>
    <submittedName>
        <fullName evidence="4">KDGP aldolase family protein</fullName>
    </submittedName>
</protein>
<dbReference type="Proteomes" id="UP000076989">
    <property type="component" value="Unassembled WGS sequence"/>
</dbReference>
<dbReference type="Pfam" id="PF07071">
    <property type="entry name" value="KDGP_aldolase"/>
    <property type="match status" value="1"/>
</dbReference>
<evidence type="ECO:0000313" key="7">
    <source>
        <dbReference type="Proteomes" id="UP000076989"/>
    </source>
</evidence>
<gene>
    <name evidence="4" type="ORF">JH395_01055</name>
    <name evidence="2" type="ORF">Lp19_1792</name>
    <name evidence="3" type="ORF">NAB2_0288</name>
    <name evidence="1" type="ORF">Nizo2260_0321</name>
</gene>
<reference evidence="4 8" key="2">
    <citation type="submission" date="2020-12" db="EMBL/GenBank/DDBJ databases">
        <title>Whole genome sequencing of Lactobacillus plantarum PC518.</title>
        <authorList>
            <person name="Guo Q."/>
        </authorList>
    </citation>
    <scope>NUCLEOTIDE SEQUENCE [LARGE SCALE GENOMIC DNA]</scope>
    <source>
        <strain evidence="4 8">PC518</strain>
    </source>
</reference>
<dbReference type="Gene3D" id="3.20.20.70">
    <property type="entry name" value="Aldolase class I"/>
    <property type="match status" value="1"/>
</dbReference>
<dbReference type="EMBL" id="LUXO01000006">
    <property type="protein sequence ID" value="KZV06218.1"/>
    <property type="molecule type" value="Genomic_DNA"/>
</dbReference>
<dbReference type="EMBL" id="LUXM01000028">
    <property type="protein sequence ID" value="KZU95003.1"/>
    <property type="molecule type" value="Genomic_DNA"/>
</dbReference>
<dbReference type="NCBIfam" id="NF047796">
    <property type="entry name" value="DhDoxPGlucAldDagF"/>
    <property type="match status" value="1"/>
</dbReference>
<dbReference type="InterPro" id="IPR013785">
    <property type="entry name" value="Aldolase_TIM"/>
</dbReference>
<dbReference type="EMBL" id="CP066817">
    <property type="protein sequence ID" value="QQM61170.1"/>
    <property type="molecule type" value="Genomic_DNA"/>
</dbReference>
<dbReference type="KEGG" id="lpb:SH83_01060"/>
<proteinExistence type="predicted"/>
<reference evidence="5 6" key="1">
    <citation type="submission" date="2016-03" db="EMBL/GenBank/DDBJ databases">
        <title>Comparative genomics of 54 Lactobacillus plantarum strains reveals genomic uncoupling from niche constraints.</title>
        <authorList>
            <person name="Martino M.E."/>
        </authorList>
    </citation>
    <scope>NUCLEOTIDE SEQUENCE [LARGE SCALE GENOMIC DNA]</scope>
    <source>
        <strain evidence="2 6">19.1</strain>
        <strain evidence="3 5">NAB2</strain>
        <strain evidence="1 7">Nizo2260</strain>
    </source>
</reference>
<dbReference type="Proteomes" id="UP000076882">
    <property type="component" value="Unassembled WGS sequence"/>
</dbReference>
<evidence type="ECO:0000313" key="2">
    <source>
        <dbReference type="EMBL" id="KZU95003.1"/>
    </source>
</evidence>
<dbReference type="RefSeq" id="WP_011100938.1">
    <property type="nucleotide sequence ID" value="NZ_BLJR01000013.1"/>
</dbReference>
<evidence type="ECO:0000313" key="4">
    <source>
        <dbReference type="EMBL" id="QQM61170.1"/>
    </source>
</evidence>
<evidence type="ECO:0000313" key="5">
    <source>
        <dbReference type="Proteomes" id="UP000076872"/>
    </source>
</evidence>